<name>A0A0P4WGL0_SCYOL</name>
<dbReference type="InterPro" id="IPR013763">
    <property type="entry name" value="Cyclin-like_dom"/>
</dbReference>
<dbReference type="CDD" id="cd20508">
    <property type="entry name" value="CYCLIN_CCNB3_rpt1"/>
    <property type="match status" value="1"/>
</dbReference>
<organism evidence="8">
    <name type="scientific">Scylla olivacea</name>
    <name type="common">Orange mud crab</name>
    <name type="synonym">Cancer olivacea</name>
    <dbReference type="NCBI Taxonomy" id="85551"/>
    <lineage>
        <taxon>Eukaryota</taxon>
        <taxon>Metazoa</taxon>
        <taxon>Ecdysozoa</taxon>
        <taxon>Arthropoda</taxon>
        <taxon>Crustacea</taxon>
        <taxon>Multicrustacea</taxon>
        <taxon>Malacostraca</taxon>
        <taxon>Eumalacostraca</taxon>
        <taxon>Eucarida</taxon>
        <taxon>Decapoda</taxon>
        <taxon>Pleocyemata</taxon>
        <taxon>Brachyura</taxon>
        <taxon>Eubrachyura</taxon>
        <taxon>Portunoidea</taxon>
        <taxon>Portunidae</taxon>
        <taxon>Portuninae</taxon>
        <taxon>Scylla</taxon>
    </lineage>
</organism>
<dbReference type="FunFam" id="1.10.472.10:FF:000001">
    <property type="entry name" value="G2/mitotic-specific cyclin"/>
    <property type="match status" value="1"/>
</dbReference>
<feature type="compositionally biased region" description="Basic and acidic residues" evidence="5">
    <location>
        <begin position="146"/>
        <end position="155"/>
    </location>
</feature>
<protein>
    <submittedName>
        <fullName evidence="8">Uncharacterized protein</fullName>
    </submittedName>
</protein>
<evidence type="ECO:0000313" key="8">
    <source>
        <dbReference type="EMBL" id="JAI65999.1"/>
    </source>
</evidence>
<dbReference type="InterPro" id="IPR004367">
    <property type="entry name" value="Cyclin_C-dom"/>
</dbReference>
<dbReference type="SMART" id="SM00385">
    <property type="entry name" value="CYCLIN"/>
    <property type="match status" value="2"/>
</dbReference>
<keyword evidence="1" id="KW-0132">Cell division</keyword>
<dbReference type="AlphaFoldDB" id="A0A0P4WGL0"/>
<dbReference type="SUPFAM" id="SSF47954">
    <property type="entry name" value="Cyclin-like"/>
    <property type="match status" value="2"/>
</dbReference>
<dbReference type="Pfam" id="PF00134">
    <property type="entry name" value="Cyclin_N"/>
    <property type="match status" value="1"/>
</dbReference>
<evidence type="ECO:0000256" key="1">
    <source>
        <dbReference type="ARBA" id="ARBA00022618"/>
    </source>
</evidence>
<comment type="similarity">
    <text evidence="4">Belongs to the cyclin family.</text>
</comment>
<feature type="compositionally biased region" description="Basic and acidic residues" evidence="5">
    <location>
        <begin position="128"/>
        <end position="138"/>
    </location>
</feature>
<dbReference type="GO" id="GO:0044772">
    <property type="term" value="P:mitotic cell cycle phase transition"/>
    <property type="evidence" value="ECO:0007669"/>
    <property type="project" value="InterPro"/>
</dbReference>
<feature type="compositionally biased region" description="Polar residues" evidence="5">
    <location>
        <begin position="163"/>
        <end position="176"/>
    </location>
</feature>
<dbReference type="SMART" id="SM01332">
    <property type="entry name" value="Cyclin_C"/>
    <property type="match status" value="1"/>
</dbReference>
<dbReference type="GO" id="GO:0051301">
    <property type="term" value="P:cell division"/>
    <property type="evidence" value="ECO:0007669"/>
    <property type="project" value="UniProtKB-KW"/>
</dbReference>
<evidence type="ECO:0000259" key="6">
    <source>
        <dbReference type="SMART" id="SM00385"/>
    </source>
</evidence>
<dbReference type="InterPro" id="IPR039361">
    <property type="entry name" value="Cyclin"/>
</dbReference>
<feature type="domain" description="Cyclin-like" evidence="6">
    <location>
        <begin position="279"/>
        <end position="363"/>
    </location>
</feature>
<feature type="domain" description="Cyclin C-terminal" evidence="7">
    <location>
        <begin position="372"/>
        <end position="489"/>
    </location>
</feature>
<dbReference type="InterPro" id="IPR006671">
    <property type="entry name" value="Cyclin_N"/>
</dbReference>
<evidence type="ECO:0000256" key="2">
    <source>
        <dbReference type="ARBA" id="ARBA00023127"/>
    </source>
</evidence>
<dbReference type="GO" id="GO:0016538">
    <property type="term" value="F:cyclin-dependent protein serine/threonine kinase regulator activity"/>
    <property type="evidence" value="ECO:0007669"/>
    <property type="project" value="InterPro"/>
</dbReference>
<dbReference type="PANTHER" id="PTHR10177">
    <property type="entry name" value="CYCLINS"/>
    <property type="match status" value="1"/>
</dbReference>
<keyword evidence="2 4" id="KW-0195">Cyclin</keyword>
<proteinExistence type="inferred from homology"/>
<evidence type="ECO:0000259" key="7">
    <source>
        <dbReference type="SMART" id="SM01332"/>
    </source>
</evidence>
<reference evidence="8" key="1">
    <citation type="submission" date="2015-09" db="EMBL/GenBank/DDBJ databases">
        <title>Scylla olivacea transcriptome.</title>
        <authorList>
            <person name="Ikhwanuddin M."/>
        </authorList>
    </citation>
    <scope>NUCLEOTIDE SEQUENCE</scope>
</reference>
<feature type="domain" description="Cyclin-like" evidence="6">
    <location>
        <begin position="376"/>
        <end position="458"/>
    </location>
</feature>
<dbReference type="Gene3D" id="1.10.472.10">
    <property type="entry name" value="Cyclin-like"/>
    <property type="match status" value="2"/>
</dbReference>
<keyword evidence="3" id="KW-0131">Cell cycle</keyword>
<dbReference type="InterPro" id="IPR036915">
    <property type="entry name" value="Cyclin-like_sf"/>
</dbReference>
<evidence type="ECO:0000256" key="4">
    <source>
        <dbReference type="RuleBase" id="RU000383"/>
    </source>
</evidence>
<dbReference type="Pfam" id="PF02984">
    <property type="entry name" value="Cyclin_C"/>
    <property type="match status" value="1"/>
</dbReference>
<sequence>MSSRPATRVLTTRSLNAIQNENLARPPLPNRTHVPGAAVDKAKVLNLKRKAECVPEGTKASKKRSALGEITNAIEKKLVDSKKGGEAKKVPRLKRTRSTVSLIKAAAGKATINKEAVQLSSIRAKGEQLAEVQTKDISSKTTGEGSKSHGKDLTKDVSFCDSLPSSQEATSSQESKGSMDDSALYITASEGRSVLRTHSPLQAKVVMKVPVLEKTETKEELPKGVEDFDLEMKEDPTAVADYANHIFKYYREREKKFVIEKYIGRQPDVMRSMRAILVDWMVEVQESFELNHETLYLAVKILDLYLTRVIIKRDTLQLIGSTALFIACKFDERTPPYVDDFLYICDDAYNRKELLAMEIKILKEIDFDLGVPLSYRFLRRYARCAKVGLEDLTFTRYILEMSLMDYDLIDCSDSALAAAALLLSRCIKGEEPSWNPTLEYYSGYKMEDIYHLTQTLHSMISQPPKEHLSTIRNKYSHKVFYEVAKIPIPEKLPL</sequence>
<evidence type="ECO:0000256" key="3">
    <source>
        <dbReference type="ARBA" id="ARBA00023306"/>
    </source>
</evidence>
<accession>A0A0P4WGL0</accession>
<evidence type="ECO:0000256" key="5">
    <source>
        <dbReference type="SAM" id="MobiDB-lite"/>
    </source>
</evidence>
<dbReference type="InterPro" id="IPR046965">
    <property type="entry name" value="Cyclin_A/B-like"/>
</dbReference>
<dbReference type="PIRSF" id="PIRSF001771">
    <property type="entry name" value="Cyclin_A_B_D_E"/>
    <property type="match status" value="1"/>
</dbReference>
<dbReference type="EMBL" id="GDRN01055272">
    <property type="protein sequence ID" value="JAI65999.1"/>
    <property type="molecule type" value="Transcribed_RNA"/>
</dbReference>
<feature type="region of interest" description="Disordered" evidence="5">
    <location>
        <begin position="128"/>
        <end position="180"/>
    </location>
</feature>